<keyword evidence="6 8" id="KW-0012">Acyltransferase</keyword>
<dbReference type="GO" id="GO:0005886">
    <property type="term" value="C:plasma membrane"/>
    <property type="evidence" value="ECO:0007669"/>
    <property type="project" value="UniProtKB-SubCell"/>
</dbReference>
<dbReference type="GO" id="GO:0009247">
    <property type="term" value="P:glycolipid biosynthetic process"/>
    <property type="evidence" value="ECO:0007669"/>
    <property type="project" value="UniProtKB-ARBA"/>
</dbReference>
<keyword evidence="7" id="KW-0812">Transmembrane</keyword>
<dbReference type="AlphaFoldDB" id="A0AAW4NT78"/>
<dbReference type="PANTHER" id="PTHR30606:SF10">
    <property type="entry name" value="PHOSPHATIDYLINOSITOL MANNOSIDE ACYLTRANSFERASE"/>
    <property type="match status" value="1"/>
</dbReference>
<accession>A0AAW4NT78</accession>
<dbReference type="Proteomes" id="UP001196873">
    <property type="component" value="Unassembled WGS sequence"/>
</dbReference>
<evidence type="ECO:0000256" key="2">
    <source>
        <dbReference type="ARBA" id="ARBA00022475"/>
    </source>
</evidence>
<keyword evidence="2" id="KW-1003">Cell membrane</keyword>
<dbReference type="RefSeq" id="WP_219427551.1">
    <property type="nucleotide sequence ID" value="NZ_JABZVQ010000003.1"/>
</dbReference>
<proteinExistence type="predicted"/>
<keyword evidence="5 7" id="KW-0472">Membrane</keyword>
<reference evidence="8" key="1">
    <citation type="submission" date="2021-07" db="EMBL/GenBank/DDBJ databases">
        <title>Genomic diversity and antimicrobial resistance of Prevotella spp. isolated from chronic lung disease airways.</title>
        <authorList>
            <person name="Webb K.A."/>
            <person name="Olagoke O.S."/>
            <person name="Baird T."/>
            <person name="Neill J."/>
            <person name="Pham A."/>
            <person name="Wells T.J."/>
            <person name="Ramsay K.A."/>
            <person name="Bell S.C."/>
            <person name="Sarovich D.S."/>
            <person name="Price E.P."/>
        </authorList>
    </citation>
    <scope>NUCLEOTIDE SEQUENCE</scope>
    <source>
        <strain evidence="8">SCHI0047.S.3</strain>
    </source>
</reference>
<keyword evidence="3" id="KW-0997">Cell inner membrane</keyword>
<sequence>MHRSLVWSLQWMDVRLLYVLTSLIVMPVCLLLNTNHSRTYAYRYFRYRLRYGKLRAAWSTYINHCLFSQIVIDRFAVFAGKRFKVEIEGYEQFLRLEKQEKGFLIFSSHVGCYEVAGYTLTSKLKRFNALVYGGEKAFIMEGRQEVLGLHNIRMVPVRDDMTHLFLINEAIDNNEIVSMPADRIVGSAKSIASCFMGATARFPLGPLSIATIKGLDALAVNVVKVASKHYKVFVAPLSYDKQAPRREQMQQLLNSYVAELETVVRQYPLQWFNFYDFWS</sequence>
<comment type="caution">
    <text evidence="8">The sequence shown here is derived from an EMBL/GenBank/DDBJ whole genome shotgun (WGS) entry which is preliminary data.</text>
</comment>
<evidence type="ECO:0000313" key="9">
    <source>
        <dbReference type="Proteomes" id="UP001196873"/>
    </source>
</evidence>
<evidence type="ECO:0000256" key="3">
    <source>
        <dbReference type="ARBA" id="ARBA00022519"/>
    </source>
</evidence>
<organism evidence="8 9">
    <name type="scientific">Segatella salivae</name>
    <dbReference type="NCBI Taxonomy" id="228604"/>
    <lineage>
        <taxon>Bacteria</taxon>
        <taxon>Pseudomonadati</taxon>
        <taxon>Bacteroidota</taxon>
        <taxon>Bacteroidia</taxon>
        <taxon>Bacteroidales</taxon>
        <taxon>Prevotellaceae</taxon>
        <taxon>Segatella</taxon>
    </lineage>
</organism>
<evidence type="ECO:0000256" key="6">
    <source>
        <dbReference type="ARBA" id="ARBA00023315"/>
    </source>
</evidence>
<name>A0AAW4NT78_9BACT</name>
<protein>
    <submittedName>
        <fullName evidence="8">Lipid A biosynthesis acyltransferase</fullName>
    </submittedName>
</protein>
<dbReference type="GO" id="GO:0016746">
    <property type="term" value="F:acyltransferase activity"/>
    <property type="evidence" value="ECO:0007669"/>
    <property type="project" value="UniProtKB-KW"/>
</dbReference>
<keyword evidence="4" id="KW-0808">Transferase</keyword>
<dbReference type="PANTHER" id="PTHR30606">
    <property type="entry name" value="LIPID A BIOSYNTHESIS LAUROYL ACYLTRANSFERASE"/>
    <property type="match status" value="1"/>
</dbReference>
<dbReference type="CDD" id="cd07984">
    <property type="entry name" value="LPLAT_LABLAT-like"/>
    <property type="match status" value="1"/>
</dbReference>
<evidence type="ECO:0000313" key="8">
    <source>
        <dbReference type="EMBL" id="MBW4865233.1"/>
    </source>
</evidence>
<evidence type="ECO:0000256" key="1">
    <source>
        <dbReference type="ARBA" id="ARBA00004533"/>
    </source>
</evidence>
<gene>
    <name evidence="8" type="ORF">KZY68_04195</name>
</gene>
<evidence type="ECO:0000256" key="4">
    <source>
        <dbReference type="ARBA" id="ARBA00022679"/>
    </source>
</evidence>
<feature type="transmembrane region" description="Helical" evidence="7">
    <location>
        <begin position="16"/>
        <end position="33"/>
    </location>
</feature>
<evidence type="ECO:0000256" key="7">
    <source>
        <dbReference type="SAM" id="Phobius"/>
    </source>
</evidence>
<dbReference type="InterPro" id="IPR004960">
    <property type="entry name" value="LipA_acyltrans"/>
</dbReference>
<keyword evidence="7" id="KW-1133">Transmembrane helix</keyword>
<evidence type="ECO:0000256" key="5">
    <source>
        <dbReference type="ARBA" id="ARBA00023136"/>
    </source>
</evidence>
<comment type="subcellular location">
    <subcellularLocation>
        <location evidence="1">Cell inner membrane</location>
    </subcellularLocation>
</comment>
<dbReference type="EMBL" id="JAHXRF010000005">
    <property type="protein sequence ID" value="MBW4865233.1"/>
    <property type="molecule type" value="Genomic_DNA"/>
</dbReference>
<dbReference type="Pfam" id="PF03279">
    <property type="entry name" value="Lip_A_acyltrans"/>
    <property type="match status" value="1"/>
</dbReference>